<comment type="subcellular location">
    <subcellularLocation>
        <location evidence="2">Endoplasmic reticulum</location>
    </subcellularLocation>
    <subcellularLocation>
        <location evidence="1">Membrane</location>
        <topology evidence="1">Multi-pass membrane protein</topology>
    </subcellularLocation>
</comment>
<dbReference type="Pfam" id="PF02889">
    <property type="entry name" value="Sec63"/>
    <property type="match status" value="1"/>
</dbReference>
<reference evidence="9 10" key="1">
    <citation type="submission" date="2024-04" db="EMBL/GenBank/DDBJ databases">
        <authorList>
            <consortium name="Genoscope - CEA"/>
            <person name="William W."/>
        </authorList>
    </citation>
    <scope>NUCLEOTIDE SEQUENCE [LARGE SCALE GENOMIC DNA]</scope>
</reference>
<dbReference type="GO" id="GO:0005634">
    <property type="term" value="C:nucleus"/>
    <property type="evidence" value="ECO:0007669"/>
    <property type="project" value="TreeGrafter"/>
</dbReference>
<protein>
    <recommendedName>
        <fullName evidence="8">SEC63 domain-containing protein</fullName>
    </recommendedName>
</protein>
<dbReference type="FunFam" id="1.10.3380.10:FF:000002">
    <property type="entry name" value="Activating signal cointegrator 1 complex subunit 3"/>
    <property type="match status" value="1"/>
</dbReference>
<evidence type="ECO:0000256" key="3">
    <source>
        <dbReference type="ARBA" id="ARBA00022692"/>
    </source>
</evidence>
<evidence type="ECO:0000313" key="9">
    <source>
        <dbReference type="EMBL" id="CAL1546554.1"/>
    </source>
</evidence>
<dbReference type="EMBL" id="CAXITT010000829">
    <property type="protein sequence ID" value="CAL1546554.1"/>
    <property type="molecule type" value="Genomic_DNA"/>
</dbReference>
<dbReference type="SUPFAM" id="SSF158702">
    <property type="entry name" value="Sec63 N-terminal domain-like"/>
    <property type="match status" value="1"/>
</dbReference>
<keyword evidence="5" id="KW-1133">Transmembrane helix</keyword>
<dbReference type="Gene3D" id="2.60.40.150">
    <property type="entry name" value="C2 domain"/>
    <property type="match status" value="1"/>
</dbReference>
<dbReference type="GO" id="GO:0016020">
    <property type="term" value="C:membrane"/>
    <property type="evidence" value="ECO:0007669"/>
    <property type="project" value="UniProtKB-SubCell"/>
</dbReference>
<keyword evidence="6" id="KW-0472">Membrane</keyword>
<dbReference type="SUPFAM" id="SSF81296">
    <property type="entry name" value="E set domains"/>
    <property type="match status" value="1"/>
</dbReference>
<keyword evidence="10" id="KW-1185">Reference proteome</keyword>
<dbReference type="AlphaFoldDB" id="A0AAV2IHN9"/>
<dbReference type="Proteomes" id="UP001497497">
    <property type="component" value="Unassembled WGS sequence"/>
</dbReference>
<comment type="caution">
    <text evidence="9">The sequence shown here is derived from an EMBL/GenBank/DDBJ whole genome shotgun (WGS) entry which is preliminary data.</text>
</comment>
<dbReference type="InterPro" id="IPR035892">
    <property type="entry name" value="C2_domain_sf"/>
</dbReference>
<evidence type="ECO:0000259" key="8">
    <source>
        <dbReference type="SMART" id="SM00973"/>
    </source>
</evidence>
<dbReference type="FunFam" id="2.60.40.150:FF:000113">
    <property type="entry name" value="activating signal cointegrator 1 complex subunit 3"/>
    <property type="match status" value="1"/>
</dbReference>
<sequence length="406" mass="46249">MELEMSYCLQVEEDNRTITALTLGRIASYYYLKHGSVRTFRDTMKAECTIPELIDILSNASEYAELPVRHNEDQLNSELANQVPLEVNRTSLDSAHTKANLLLQAYFSHLALPSSDYNTDTKSVLDQAIRVLQAMLDVSADQGWLVTSLNVILIIQMVVQGQWWYDSTLLTLPNVQTYHLACFRLRDQQARPKGFPDLKAPIQSLPTLMEVCDGKIEYLHYMLEGEMSAQKIDQVYEVLCRMPQIEVGVEVKGWMEGEKQSVTRQAKIQHRGGVRPESDWLPVHADQEYVLSISLRRINKTRRYDSKAHSLSFPKPKDEGWIIVVGNIETKEVVALKRVSYVKGCTNAQIALYTPENQGRVIYTVYLMSDAYLGLDQQYDVCLNVIESSTEAQVNSELIEGDDTKW</sequence>
<feature type="domain" description="SEC63" evidence="8">
    <location>
        <begin position="20"/>
        <end position="383"/>
    </location>
</feature>
<name>A0AAV2IHN9_LYMST</name>
<dbReference type="GO" id="GO:0003723">
    <property type="term" value="F:RNA binding"/>
    <property type="evidence" value="ECO:0007669"/>
    <property type="project" value="TreeGrafter"/>
</dbReference>
<gene>
    <name evidence="9" type="ORF">GSLYS_00019931001</name>
</gene>
<proteinExistence type="predicted"/>
<accession>A0AAV2IHN9</accession>
<evidence type="ECO:0000256" key="5">
    <source>
        <dbReference type="ARBA" id="ARBA00022989"/>
    </source>
</evidence>
<dbReference type="InterPro" id="IPR004179">
    <property type="entry name" value="Sec63-dom"/>
</dbReference>
<evidence type="ECO:0000256" key="4">
    <source>
        <dbReference type="ARBA" id="ARBA00022824"/>
    </source>
</evidence>
<dbReference type="Gene3D" id="1.10.3380.10">
    <property type="entry name" value="Sec63 N-terminal domain-like domain"/>
    <property type="match status" value="1"/>
</dbReference>
<dbReference type="SMART" id="SM00973">
    <property type="entry name" value="Sec63"/>
    <property type="match status" value="1"/>
</dbReference>
<evidence type="ECO:0000313" key="10">
    <source>
        <dbReference type="Proteomes" id="UP001497497"/>
    </source>
</evidence>
<keyword evidence="7" id="KW-0143">Chaperone</keyword>
<keyword evidence="3" id="KW-0812">Transmembrane</keyword>
<dbReference type="PANTHER" id="PTHR24075">
    <property type="entry name" value="SEC63 DOMAIN-CONTAINING"/>
    <property type="match status" value="1"/>
</dbReference>
<organism evidence="9 10">
    <name type="scientific">Lymnaea stagnalis</name>
    <name type="common">Great pond snail</name>
    <name type="synonym">Helix stagnalis</name>
    <dbReference type="NCBI Taxonomy" id="6523"/>
    <lineage>
        <taxon>Eukaryota</taxon>
        <taxon>Metazoa</taxon>
        <taxon>Spiralia</taxon>
        <taxon>Lophotrochozoa</taxon>
        <taxon>Mollusca</taxon>
        <taxon>Gastropoda</taxon>
        <taxon>Heterobranchia</taxon>
        <taxon>Euthyneura</taxon>
        <taxon>Panpulmonata</taxon>
        <taxon>Hygrophila</taxon>
        <taxon>Lymnaeoidea</taxon>
        <taxon>Lymnaeidae</taxon>
        <taxon>Lymnaea</taxon>
    </lineage>
</organism>
<evidence type="ECO:0000256" key="1">
    <source>
        <dbReference type="ARBA" id="ARBA00004141"/>
    </source>
</evidence>
<dbReference type="GO" id="GO:0005783">
    <property type="term" value="C:endoplasmic reticulum"/>
    <property type="evidence" value="ECO:0007669"/>
    <property type="project" value="UniProtKB-SubCell"/>
</dbReference>
<dbReference type="GO" id="GO:0043138">
    <property type="term" value="F:3'-5' DNA helicase activity"/>
    <property type="evidence" value="ECO:0007669"/>
    <property type="project" value="TreeGrafter"/>
</dbReference>
<evidence type="ECO:0000256" key="6">
    <source>
        <dbReference type="ARBA" id="ARBA00023136"/>
    </source>
</evidence>
<evidence type="ECO:0000256" key="2">
    <source>
        <dbReference type="ARBA" id="ARBA00004240"/>
    </source>
</evidence>
<evidence type="ECO:0000256" key="7">
    <source>
        <dbReference type="ARBA" id="ARBA00023186"/>
    </source>
</evidence>
<keyword evidence="4" id="KW-0256">Endoplasmic reticulum</keyword>
<dbReference type="InterPro" id="IPR014756">
    <property type="entry name" value="Ig_E-set"/>
</dbReference>
<dbReference type="PANTHER" id="PTHR24075:SF6">
    <property type="entry name" value="ACTIVATING SIGNAL COINTEGRATOR 1 COMPLEX SUBUNIT 3"/>
    <property type="match status" value="1"/>
</dbReference>